<keyword evidence="15" id="KW-0966">Cell projection</keyword>
<evidence type="ECO:0000256" key="3">
    <source>
        <dbReference type="ARBA" id="ARBA00021622"/>
    </source>
</evidence>
<comment type="similarity">
    <text evidence="2 13">Belongs to the type III secretion exporter family.</text>
</comment>
<evidence type="ECO:0000256" key="9">
    <source>
        <dbReference type="ARBA" id="ARBA00022989"/>
    </source>
</evidence>
<evidence type="ECO:0000256" key="13">
    <source>
        <dbReference type="RuleBase" id="RU364091"/>
    </source>
</evidence>
<keyword evidence="15" id="KW-0282">Flagellum</keyword>
<comment type="subcellular location">
    <subcellularLocation>
        <location evidence="1">Cell membrane</location>
        <topology evidence="1">Multi-pass membrane protein</topology>
    </subcellularLocation>
</comment>
<keyword evidence="4 13" id="KW-0813">Transport</keyword>
<dbReference type="RefSeq" id="WP_408623326.1">
    <property type="nucleotide sequence ID" value="NZ_JBEQCT010000003.1"/>
</dbReference>
<gene>
    <name evidence="13 15" type="primary">flhB</name>
    <name evidence="15" type="ORF">ABUE30_08530</name>
</gene>
<organism evidence="15 16">
    <name type="scientific">Celerinatantimonas yamalensis</name>
    <dbReference type="NCBI Taxonomy" id="559956"/>
    <lineage>
        <taxon>Bacteria</taxon>
        <taxon>Pseudomonadati</taxon>
        <taxon>Pseudomonadota</taxon>
        <taxon>Gammaproteobacteria</taxon>
        <taxon>Celerinatantimonadaceae</taxon>
        <taxon>Celerinatantimonas</taxon>
    </lineage>
</organism>
<dbReference type="InterPro" id="IPR029025">
    <property type="entry name" value="T3SS_substrate_exporter_C"/>
</dbReference>
<keyword evidence="8 13" id="KW-0653">Protein transport</keyword>
<feature type="region of interest" description="Disordered" evidence="14">
    <location>
        <begin position="1"/>
        <end position="22"/>
    </location>
</feature>
<feature type="transmembrane region" description="Helical" evidence="13">
    <location>
        <begin position="95"/>
        <end position="120"/>
    </location>
</feature>
<keyword evidence="9 13" id="KW-1133">Transmembrane helix</keyword>
<keyword evidence="11 13" id="KW-1006">Bacterial flagellum protein export</keyword>
<accession>A0ABW9G7B0</accession>
<evidence type="ECO:0000256" key="1">
    <source>
        <dbReference type="ARBA" id="ARBA00004651"/>
    </source>
</evidence>
<comment type="caution">
    <text evidence="15">The sequence shown here is derived from an EMBL/GenBank/DDBJ whole genome shotgun (WGS) entry which is preliminary data.</text>
</comment>
<proteinExistence type="inferred from homology"/>
<dbReference type="Proteomes" id="UP001629953">
    <property type="component" value="Unassembled WGS sequence"/>
</dbReference>
<evidence type="ECO:0000313" key="15">
    <source>
        <dbReference type="EMBL" id="MFM2485110.1"/>
    </source>
</evidence>
<keyword evidence="7 13" id="KW-1005">Bacterial flagellum biogenesis</keyword>
<reference evidence="15 16" key="1">
    <citation type="journal article" date="2013" name="Int. J. Syst. Evol. Microbiol.">
        <title>Celerinatantimonas yamalensis sp. nov., a cold-adapted diazotrophic bacterium from a cold permafrost brine.</title>
        <authorList>
            <person name="Shcherbakova V."/>
            <person name="Chuvilskaya N."/>
            <person name="Rivkina E."/>
            <person name="Demidov N."/>
            <person name="Uchaeva V."/>
            <person name="Suetin S."/>
            <person name="Suzina N."/>
            <person name="Gilichinsky D."/>
        </authorList>
    </citation>
    <scope>NUCLEOTIDE SEQUENCE [LARGE SCALE GENOMIC DNA]</scope>
    <source>
        <strain evidence="15 16">C7</strain>
    </source>
</reference>
<keyword evidence="16" id="KW-1185">Reference proteome</keyword>
<dbReference type="NCBIfam" id="TIGR00328">
    <property type="entry name" value="flhB"/>
    <property type="match status" value="1"/>
</dbReference>
<dbReference type="InterPro" id="IPR006135">
    <property type="entry name" value="T3SS_substrate_exporter"/>
</dbReference>
<name>A0ABW9G7B0_9GAMM</name>
<evidence type="ECO:0000256" key="7">
    <source>
        <dbReference type="ARBA" id="ARBA00022795"/>
    </source>
</evidence>
<evidence type="ECO:0000256" key="6">
    <source>
        <dbReference type="ARBA" id="ARBA00022692"/>
    </source>
</evidence>
<dbReference type="EMBL" id="JBEQCT010000003">
    <property type="protein sequence ID" value="MFM2485110.1"/>
    <property type="molecule type" value="Genomic_DNA"/>
</dbReference>
<evidence type="ECO:0000256" key="14">
    <source>
        <dbReference type="SAM" id="MobiDB-lite"/>
    </source>
</evidence>
<feature type="transmembrane region" description="Helical" evidence="13">
    <location>
        <begin position="35"/>
        <end position="59"/>
    </location>
</feature>
<keyword evidence="15" id="KW-0969">Cilium</keyword>
<evidence type="ECO:0000313" key="16">
    <source>
        <dbReference type="Proteomes" id="UP001629953"/>
    </source>
</evidence>
<dbReference type="PANTHER" id="PTHR30531:SF12">
    <property type="entry name" value="FLAGELLAR BIOSYNTHETIC PROTEIN FLHB"/>
    <property type="match status" value="1"/>
</dbReference>
<dbReference type="PRINTS" id="PR00950">
    <property type="entry name" value="TYPE3IMSPROT"/>
</dbReference>
<evidence type="ECO:0000256" key="2">
    <source>
        <dbReference type="ARBA" id="ARBA00010690"/>
    </source>
</evidence>
<dbReference type="Pfam" id="PF01312">
    <property type="entry name" value="Bac_export_2"/>
    <property type="match status" value="1"/>
</dbReference>
<dbReference type="SUPFAM" id="SSF160544">
    <property type="entry name" value="EscU C-terminal domain-like"/>
    <property type="match status" value="1"/>
</dbReference>
<keyword evidence="6 13" id="KW-0812">Transmembrane</keyword>
<dbReference type="InterPro" id="IPR006136">
    <property type="entry name" value="FlhB"/>
</dbReference>
<evidence type="ECO:0000256" key="4">
    <source>
        <dbReference type="ARBA" id="ARBA00022448"/>
    </source>
</evidence>
<feature type="transmembrane region" description="Helical" evidence="13">
    <location>
        <begin position="183"/>
        <end position="210"/>
    </location>
</feature>
<keyword evidence="10 13" id="KW-0472">Membrane</keyword>
<evidence type="ECO:0000256" key="12">
    <source>
        <dbReference type="ARBA" id="ARBA00025078"/>
    </source>
</evidence>
<evidence type="ECO:0000256" key="11">
    <source>
        <dbReference type="ARBA" id="ARBA00023225"/>
    </source>
</evidence>
<dbReference type="PANTHER" id="PTHR30531">
    <property type="entry name" value="FLAGELLAR BIOSYNTHETIC PROTEIN FLHB"/>
    <property type="match status" value="1"/>
</dbReference>
<keyword evidence="5 13" id="KW-1003">Cell membrane</keyword>
<dbReference type="Gene3D" id="3.40.1690.10">
    <property type="entry name" value="secretion proteins EscU"/>
    <property type="match status" value="1"/>
</dbReference>
<evidence type="ECO:0000256" key="8">
    <source>
        <dbReference type="ARBA" id="ARBA00022927"/>
    </source>
</evidence>
<evidence type="ECO:0000256" key="5">
    <source>
        <dbReference type="ARBA" id="ARBA00022475"/>
    </source>
</evidence>
<protein>
    <recommendedName>
        <fullName evidence="3 13">Flagellar biosynthetic protein FlhB</fullName>
    </recommendedName>
</protein>
<feature type="transmembrane region" description="Helical" evidence="13">
    <location>
        <begin position="141"/>
        <end position="163"/>
    </location>
</feature>
<dbReference type="Gene3D" id="6.10.250.2080">
    <property type="match status" value="1"/>
</dbReference>
<sequence>MAETDQERTEEPTAKRLSDARAKGQIARSKELATALVLIGSAVALMLVGKQLGMAIATIMKNAFSLQREQVFDPHLMFHSIGSMLVVLVKPMAWLMVIIVVAGVLGNTLLGGIAFSWEAAAPKWSRMSPLAGMKRMFGIQALVELVKGIAKVTVIGLVVWWLFSWKFDEMLSLSMQTLPQAIASALSMLQWLFLLMTLSLLLIAAIDVPFQRWNHTKQLKMTKQEVKDEHKNSEGNPEIKSRIRRLQMEMTNRRMMADVPQADVVITNPTHYSVALKYDTDKSGAPIVLAKGVDEIAFKIREIAQYYDIPVLESPAVTRSLYHTTKIGQQIPDGLFIAVAQILAYVFQLEQFRKGRARRPHQPNNIDVPDELKY</sequence>
<comment type="function">
    <text evidence="12 13">Required for formation of the rod structure in the basal body of the flagellar apparatus. Together with FliI and FliH, may constitute the export apparatus of flagellin.</text>
</comment>
<evidence type="ECO:0000256" key="10">
    <source>
        <dbReference type="ARBA" id="ARBA00023136"/>
    </source>
</evidence>